<keyword evidence="3" id="KW-1185">Reference proteome</keyword>
<dbReference type="EMBL" id="JAEUBD010000014">
    <property type="protein sequence ID" value="KAH3678736.1"/>
    <property type="molecule type" value="Genomic_DNA"/>
</dbReference>
<evidence type="ECO:0000313" key="3">
    <source>
        <dbReference type="Proteomes" id="UP000788993"/>
    </source>
</evidence>
<reference evidence="2" key="2">
    <citation type="submission" date="2021-01" db="EMBL/GenBank/DDBJ databases">
        <authorList>
            <person name="Schikora-Tamarit M.A."/>
        </authorList>
    </citation>
    <scope>NUCLEOTIDE SEQUENCE</scope>
    <source>
        <strain evidence="2">NCAIM Y.01608</strain>
    </source>
</reference>
<reference evidence="2" key="1">
    <citation type="journal article" date="2021" name="Open Biol.">
        <title>Shared evolutionary footprints suggest mitochondrial oxidative damage underlies multiple complex I losses in fungi.</title>
        <authorList>
            <person name="Schikora-Tamarit M.A."/>
            <person name="Marcet-Houben M."/>
            <person name="Nosek J."/>
            <person name="Gabaldon T."/>
        </authorList>
    </citation>
    <scope>NUCLEOTIDE SEQUENCE</scope>
    <source>
        <strain evidence="2">NCAIM Y.01608</strain>
    </source>
</reference>
<protein>
    <submittedName>
        <fullName evidence="2">Uncharacterized protein</fullName>
    </submittedName>
</protein>
<accession>A0A9P8TH73</accession>
<name>A0A9P8TH73_9ASCO</name>
<evidence type="ECO:0000313" key="2">
    <source>
        <dbReference type="EMBL" id="KAH3678736.1"/>
    </source>
</evidence>
<gene>
    <name evidence="2" type="ORF">OGATHE_000286</name>
</gene>
<dbReference type="AlphaFoldDB" id="A0A9P8TH73"/>
<evidence type="ECO:0000256" key="1">
    <source>
        <dbReference type="SAM" id="MobiDB-lite"/>
    </source>
</evidence>
<feature type="compositionally biased region" description="Polar residues" evidence="1">
    <location>
        <begin position="81"/>
        <end position="102"/>
    </location>
</feature>
<comment type="caution">
    <text evidence="2">The sequence shown here is derived from an EMBL/GenBank/DDBJ whole genome shotgun (WGS) entry which is preliminary data.</text>
</comment>
<dbReference type="Proteomes" id="UP000788993">
    <property type="component" value="Unassembled WGS sequence"/>
</dbReference>
<sequence>MDTPYKIGAVMAFVGNVNTSPSQVASTVCDTAFVPSTLLMGYKNPTKLHPLNDNCTGSSTSVANTSSTVLAVLLLKDRAQSSDNSGTGTSKRMANGNSTSVDINLGRV</sequence>
<organism evidence="2 3">
    <name type="scientific">Ogataea polymorpha</name>
    <dbReference type="NCBI Taxonomy" id="460523"/>
    <lineage>
        <taxon>Eukaryota</taxon>
        <taxon>Fungi</taxon>
        <taxon>Dikarya</taxon>
        <taxon>Ascomycota</taxon>
        <taxon>Saccharomycotina</taxon>
        <taxon>Pichiomycetes</taxon>
        <taxon>Pichiales</taxon>
        <taxon>Pichiaceae</taxon>
        <taxon>Ogataea</taxon>
    </lineage>
</organism>
<feature type="region of interest" description="Disordered" evidence="1">
    <location>
        <begin position="79"/>
        <end position="108"/>
    </location>
</feature>
<proteinExistence type="predicted"/>